<reference evidence="2 3" key="1">
    <citation type="submission" date="2019-08" db="EMBL/GenBank/DDBJ databases">
        <title>Complete genome sequence of Candidatus Uab amorphum.</title>
        <authorList>
            <person name="Shiratori T."/>
            <person name="Suzuki S."/>
            <person name="Kakizawa Y."/>
            <person name="Ishida K."/>
        </authorList>
    </citation>
    <scope>NUCLEOTIDE SEQUENCE [LARGE SCALE GENOMIC DNA]</scope>
    <source>
        <strain evidence="2 3">SRT547</strain>
    </source>
</reference>
<dbReference type="KEGG" id="uam:UABAM_02988"/>
<dbReference type="PANTHER" id="PTHR34448:SF1">
    <property type="entry name" value="BLL6088 PROTEIN"/>
    <property type="match status" value="1"/>
</dbReference>
<dbReference type="Proteomes" id="UP000326354">
    <property type="component" value="Chromosome"/>
</dbReference>
<keyword evidence="1" id="KW-0479">Metal-binding</keyword>
<dbReference type="RefSeq" id="WP_229759403.1">
    <property type="nucleotide sequence ID" value="NZ_AP019860.1"/>
</dbReference>
<sequence>MNLNEREMSSLFQAVFPKLEDDRQIALLVDLPDDKEEDNSPWALRRKIAYEWFLLLQEIKSELQIDHVDLIVYRNVKSNNADLPCEMYIWNKETPSTFPNEELPQSTSIEDVFGKYQIFLVLSEYSATAPMKIAAKKYHFRAATMSGFSSDMLPALRIDYELVNKRLLQLKELLDAAHTLCLTFSVDDKSFSMKFDLRSTTAHVSGGRFPTAGMVGNLPSGETYIVPNETPQSQSEGVLPVQFDDEVVLYEIKHNKVVNVISSGRFSEIEREHLQKEPAYGNIAELGFGILRDFGISPIGEVLLDEKLGFHIAFGRSDHFGGLVGPQHFSSPQQVVHIDYVYIPETQPRVSVDKMELVFAEKSQTIMNHNEYSLWEKP</sequence>
<dbReference type="GO" id="GO:0046872">
    <property type="term" value="F:metal ion binding"/>
    <property type="evidence" value="ECO:0007669"/>
    <property type="project" value="UniProtKB-KW"/>
</dbReference>
<dbReference type="PANTHER" id="PTHR34448">
    <property type="entry name" value="AMINOPEPTIDASE"/>
    <property type="match status" value="1"/>
</dbReference>
<gene>
    <name evidence="2" type="ORF">UABAM_02988</name>
</gene>
<evidence type="ECO:0000256" key="1">
    <source>
        <dbReference type="ARBA" id="ARBA00022723"/>
    </source>
</evidence>
<name>A0A5S9IN79_UABAM</name>
<evidence type="ECO:0000313" key="2">
    <source>
        <dbReference type="EMBL" id="BBM84627.1"/>
    </source>
</evidence>
<organism evidence="2 3">
    <name type="scientific">Uabimicrobium amorphum</name>
    <dbReference type="NCBI Taxonomy" id="2596890"/>
    <lineage>
        <taxon>Bacteria</taxon>
        <taxon>Pseudomonadati</taxon>
        <taxon>Planctomycetota</taxon>
        <taxon>Candidatus Uabimicrobiia</taxon>
        <taxon>Candidatus Uabimicrobiales</taxon>
        <taxon>Candidatus Uabimicrobiaceae</taxon>
        <taxon>Candidatus Uabimicrobium</taxon>
    </lineage>
</organism>
<dbReference type="AlphaFoldDB" id="A0A5S9IN79"/>
<protein>
    <submittedName>
        <fullName evidence="2">Uncharacterized protein</fullName>
    </submittedName>
</protein>
<dbReference type="InterPro" id="IPR052170">
    <property type="entry name" value="M29_Exopeptidase"/>
</dbReference>
<dbReference type="EMBL" id="AP019860">
    <property type="protein sequence ID" value="BBM84627.1"/>
    <property type="molecule type" value="Genomic_DNA"/>
</dbReference>
<evidence type="ECO:0000313" key="3">
    <source>
        <dbReference type="Proteomes" id="UP000326354"/>
    </source>
</evidence>
<dbReference type="SUPFAM" id="SSF144052">
    <property type="entry name" value="Thermophilic metalloprotease-like"/>
    <property type="match status" value="1"/>
</dbReference>
<keyword evidence="3" id="KW-1185">Reference proteome</keyword>
<accession>A0A5S9IN79</accession>
<proteinExistence type="predicted"/>